<dbReference type="InterPro" id="IPR051616">
    <property type="entry name" value="Cul2-RING_E3_ligase_SR"/>
</dbReference>
<evidence type="ECO:0000256" key="1">
    <source>
        <dbReference type="PROSITE-ProRule" id="PRU00023"/>
    </source>
</evidence>
<evidence type="ECO:0000313" key="3">
    <source>
        <dbReference type="Proteomes" id="UP000799436"/>
    </source>
</evidence>
<dbReference type="SUPFAM" id="SSF48403">
    <property type="entry name" value="Ankyrin repeat"/>
    <property type="match status" value="1"/>
</dbReference>
<sequence length="249" mass="27531">MIKGLLERGITAHQLQTCLLRATESQRCEIVELLLRSGVPLSSLSLPVEPALQRCSFDILSLFLKYGWDINEEQEWCTPPLLSLAILTNPDPELVAWFLQHRADPNKACQIGTTPLSTAVYLASRTIIEMMLSVLCPNPKTQRLRGELLHMAACRADPEAASIVQLMLDLHPDVNARQWEQEPLAYATYKVTGLGTPLHCAARTGIPRVAQTLLEHGADVKICDTRGQTALQVAEAYGNTAVAEVLRER</sequence>
<feature type="repeat" description="ANK" evidence="1">
    <location>
        <begin position="196"/>
        <end position="225"/>
    </location>
</feature>
<proteinExistence type="predicted"/>
<organism evidence="2 3">
    <name type="scientific">Teratosphaeria nubilosa</name>
    <dbReference type="NCBI Taxonomy" id="161662"/>
    <lineage>
        <taxon>Eukaryota</taxon>
        <taxon>Fungi</taxon>
        <taxon>Dikarya</taxon>
        <taxon>Ascomycota</taxon>
        <taxon>Pezizomycotina</taxon>
        <taxon>Dothideomycetes</taxon>
        <taxon>Dothideomycetidae</taxon>
        <taxon>Mycosphaerellales</taxon>
        <taxon>Teratosphaeriaceae</taxon>
        <taxon>Teratosphaeria</taxon>
    </lineage>
</organism>
<accession>A0A6G1LCX1</accession>
<evidence type="ECO:0000313" key="2">
    <source>
        <dbReference type="EMBL" id="KAF2770791.1"/>
    </source>
</evidence>
<dbReference type="Proteomes" id="UP000799436">
    <property type="component" value="Unassembled WGS sequence"/>
</dbReference>
<dbReference type="InterPro" id="IPR036770">
    <property type="entry name" value="Ankyrin_rpt-contain_sf"/>
</dbReference>
<dbReference type="PROSITE" id="PS50297">
    <property type="entry name" value="ANK_REP_REGION"/>
    <property type="match status" value="1"/>
</dbReference>
<dbReference type="AlphaFoldDB" id="A0A6G1LCX1"/>
<dbReference type="PANTHER" id="PTHR46224:SF64">
    <property type="entry name" value="IQ MOTIF AND ANKYRIN REPEAT DOMAIN-CONTAINING PROTEIN 1"/>
    <property type="match status" value="1"/>
</dbReference>
<dbReference type="SMART" id="SM00248">
    <property type="entry name" value="ANK"/>
    <property type="match status" value="5"/>
</dbReference>
<keyword evidence="1" id="KW-0040">ANK repeat</keyword>
<name>A0A6G1LCX1_9PEZI</name>
<dbReference type="InterPro" id="IPR002110">
    <property type="entry name" value="Ankyrin_rpt"/>
</dbReference>
<dbReference type="PANTHER" id="PTHR46224">
    <property type="entry name" value="ANKYRIN REPEAT FAMILY PROTEIN"/>
    <property type="match status" value="1"/>
</dbReference>
<dbReference type="PROSITE" id="PS50088">
    <property type="entry name" value="ANK_REPEAT"/>
    <property type="match status" value="1"/>
</dbReference>
<gene>
    <name evidence="2" type="ORF">EJ03DRAFT_309975</name>
</gene>
<dbReference type="Pfam" id="PF12796">
    <property type="entry name" value="Ank_2"/>
    <property type="match status" value="1"/>
</dbReference>
<keyword evidence="3" id="KW-1185">Reference proteome</keyword>
<dbReference type="Gene3D" id="1.25.40.20">
    <property type="entry name" value="Ankyrin repeat-containing domain"/>
    <property type="match status" value="2"/>
</dbReference>
<protein>
    <submittedName>
        <fullName evidence="2">Ankyrin</fullName>
    </submittedName>
</protein>
<dbReference type="OrthoDB" id="1722345at2759"/>
<dbReference type="EMBL" id="ML995823">
    <property type="protein sequence ID" value="KAF2770791.1"/>
    <property type="molecule type" value="Genomic_DNA"/>
</dbReference>
<reference evidence="2" key="1">
    <citation type="journal article" date="2020" name="Stud. Mycol.">
        <title>101 Dothideomycetes genomes: a test case for predicting lifestyles and emergence of pathogens.</title>
        <authorList>
            <person name="Haridas S."/>
            <person name="Albert R."/>
            <person name="Binder M."/>
            <person name="Bloem J."/>
            <person name="Labutti K."/>
            <person name="Salamov A."/>
            <person name="Andreopoulos B."/>
            <person name="Baker S."/>
            <person name="Barry K."/>
            <person name="Bills G."/>
            <person name="Bluhm B."/>
            <person name="Cannon C."/>
            <person name="Castanera R."/>
            <person name="Culley D."/>
            <person name="Daum C."/>
            <person name="Ezra D."/>
            <person name="Gonzalez J."/>
            <person name="Henrissat B."/>
            <person name="Kuo A."/>
            <person name="Liang C."/>
            <person name="Lipzen A."/>
            <person name="Lutzoni F."/>
            <person name="Magnuson J."/>
            <person name="Mondo S."/>
            <person name="Nolan M."/>
            <person name="Ohm R."/>
            <person name="Pangilinan J."/>
            <person name="Park H.-J."/>
            <person name="Ramirez L."/>
            <person name="Alfaro M."/>
            <person name="Sun H."/>
            <person name="Tritt A."/>
            <person name="Yoshinaga Y."/>
            <person name="Zwiers L.-H."/>
            <person name="Turgeon B."/>
            <person name="Goodwin S."/>
            <person name="Spatafora J."/>
            <person name="Crous P."/>
            <person name="Grigoriev I."/>
        </authorList>
    </citation>
    <scope>NUCLEOTIDE SEQUENCE</scope>
    <source>
        <strain evidence="2">CBS 116005</strain>
    </source>
</reference>